<protein>
    <submittedName>
        <fullName evidence="3">tRNA A37 threonylcarbamoyladenosine dehydratase</fullName>
    </submittedName>
</protein>
<dbReference type="Gene3D" id="3.40.50.720">
    <property type="entry name" value="NAD(P)-binding Rossmann-like Domain"/>
    <property type="match status" value="1"/>
</dbReference>
<gene>
    <name evidence="3" type="ORF">SAMN05660197_1862</name>
</gene>
<dbReference type="PANTHER" id="PTHR43267">
    <property type="entry name" value="TRNA THREONYLCARBAMOYLADENOSINE DEHYDRATASE"/>
    <property type="match status" value="1"/>
</dbReference>
<dbReference type="EMBL" id="FWWZ01000001">
    <property type="protein sequence ID" value="SMC10031.1"/>
    <property type="molecule type" value="Genomic_DNA"/>
</dbReference>
<dbReference type="AlphaFoldDB" id="A0A1W1WUN5"/>
<dbReference type="Pfam" id="PF00899">
    <property type="entry name" value="ThiF"/>
    <property type="match status" value="1"/>
</dbReference>
<evidence type="ECO:0000313" key="4">
    <source>
        <dbReference type="Proteomes" id="UP000192602"/>
    </source>
</evidence>
<feature type="domain" description="THIF-type NAD/FAD binding fold" evidence="2">
    <location>
        <begin position="12"/>
        <end position="221"/>
    </location>
</feature>
<evidence type="ECO:0000256" key="1">
    <source>
        <dbReference type="SAM" id="MobiDB-lite"/>
    </source>
</evidence>
<dbReference type="CDD" id="cd00755">
    <property type="entry name" value="YgdL_like"/>
    <property type="match status" value="1"/>
</dbReference>
<accession>A0A1W1WUN5</accession>
<dbReference type="SUPFAM" id="SSF69572">
    <property type="entry name" value="Activating enzymes of the ubiquitin-like proteins"/>
    <property type="match status" value="1"/>
</dbReference>
<sequence>MRFDRCRILFGNDFEKLQKAKILILGVGGVGSFALDCLYRSGISDITIVDFDRYDVTNQNRQIGSEHIGEVKVEVLGKLYPGIKTINAKVDNKWVENFDFSPYDVVIDAIDDIKAKIALAHKCAHKLIASMGSARKCDPTKIETASIWKTHGDPFARKIRYELKKSGFKGDFLAIFSPESPKCTTKGSFVGVTGSFGLAICAKTIERVLNEKRSGNSHTTLQRRESDTQDTTGS</sequence>
<dbReference type="RefSeq" id="WP_084276410.1">
    <property type="nucleotide sequence ID" value="NZ_AP026671.1"/>
</dbReference>
<dbReference type="GO" id="GO:0061504">
    <property type="term" value="P:cyclic threonylcarbamoyladenosine biosynthetic process"/>
    <property type="evidence" value="ECO:0007669"/>
    <property type="project" value="TreeGrafter"/>
</dbReference>
<name>A0A1W1WUN5_9BACT</name>
<dbReference type="GO" id="GO:0008641">
    <property type="term" value="F:ubiquitin-like modifier activating enzyme activity"/>
    <property type="evidence" value="ECO:0007669"/>
    <property type="project" value="InterPro"/>
</dbReference>
<dbReference type="PANTHER" id="PTHR43267:SF1">
    <property type="entry name" value="TRNA THREONYLCARBAMOYLADENOSINE DEHYDRATASE"/>
    <property type="match status" value="1"/>
</dbReference>
<dbReference type="InterPro" id="IPR035985">
    <property type="entry name" value="Ubiquitin-activating_enz"/>
</dbReference>
<proteinExistence type="predicted"/>
<evidence type="ECO:0000313" key="3">
    <source>
        <dbReference type="EMBL" id="SMC10031.1"/>
    </source>
</evidence>
<dbReference type="Proteomes" id="UP000192602">
    <property type="component" value="Unassembled WGS sequence"/>
</dbReference>
<dbReference type="InterPro" id="IPR000594">
    <property type="entry name" value="ThiF_NAD_FAD-bd"/>
</dbReference>
<dbReference type="GO" id="GO:0061503">
    <property type="term" value="F:tRNA threonylcarbamoyladenosine dehydratase"/>
    <property type="evidence" value="ECO:0007669"/>
    <property type="project" value="TreeGrafter"/>
</dbReference>
<keyword evidence="4" id="KW-1185">Reference proteome</keyword>
<dbReference type="OrthoDB" id="9804150at2"/>
<organism evidence="3 4">
    <name type="scientific">Nitratiruptor tergarcus DSM 16512</name>
    <dbReference type="NCBI Taxonomy" id="1069081"/>
    <lineage>
        <taxon>Bacteria</taxon>
        <taxon>Pseudomonadati</taxon>
        <taxon>Campylobacterota</taxon>
        <taxon>Epsilonproteobacteria</taxon>
        <taxon>Nautiliales</taxon>
        <taxon>Nitratiruptoraceae</taxon>
        <taxon>Nitratiruptor</taxon>
    </lineage>
</organism>
<feature type="region of interest" description="Disordered" evidence="1">
    <location>
        <begin position="214"/>
        <end position="234"/>
    </location>
</feature>
<dbReference type="STRING" id="1069081.SAMN05660197_1862"/>
<dbReference type="InterPro" id="IPR045886">
    <property type="entry name" value="ThiF/MoeB/HesA"/>
</dbReference>
<reference evidence="4" key="1">
    <citation type="submission" date="2017-04" db="EMBL/GenBank/DDBJ databases">
        <authorList>
            <person name="Varghese N."/>
            <person name="Submissions S."/>
        </authorList>
    </citation>
    <scope>NUCLEOTIDE SEQUENCE [LARGE SCALE GENOMIC DNA]</scope>
    <source>
        <strain evidence="4">DSM 16512</strain>
    </source>
</reference>
<evidence type="ECO:0000259" key="2">
    <source>
        <dbReference type="Pfam" id="PF00899"/>
    </source>
</evidence>